<dbReference type="AlphaFoldDB" id="A0A1P8UYN7"/>
<dbReference type="RefSeq" id="WP_076704063.1">
    <property type="nucleotide sequence ID" value="NZ_CP015093.1"/>
</dbReference>
<organism evidence="1 2">
    <name type="scientific">Salipiger abyssi</name>
    <dbReference type="NCBI Taxonomy" id="1250539"/>
    <lineage>
        <taxon>Bacteria</taxon>
        <taxon>Pseudomonadati</taxon>
        <taxon>Pseudomonadota</taxon>
        <taxon>Alphaproteobacteria</taxon>
        <taxon>Rhodobacterales</taxon>
        <taxon>Roseobacteraceae</taxon>
        <taxon>Salipiger</taxon>
    </lineage>
</organism>
<dbReference type="KEGG" id="paby:Ga0080574_TMP4167"/>
<keyword evidence="1" id="KW-0449">Lipoprotein</keyword>
<sequence length="149" mass="16024">MRRGLAALLLLAACAGTPDLPQVTIPLRNPTAPVASQADATAARLSGDWVVVQGAGMAPGTRLRFSDRVMALDGVSMPMAARGAGRFELAGQTVWVHWLDADNRTAAMGDPAGARVWIMDRSGAPGERLRAAREILDWYGYDLRRLDRL</sequence>
<reference evidence="1 2" key="1">
    <citation type="submission" date="2016-04" db="EMBL/GenBank/DDBJ databases">
        <title>Deep-sea bacteria in the southern Pacific.</title>
        <authorList>
            <person name="Tang K."/>
        </authorList>
    </citation>
    <scope>NUCLEOTIDE SEQUENCE [LARGE SCALE GENOMIC DNA]</scope>
    <source>
        <strain evidence="1 2">JLT2014</strain>
    </source>
</reference>
<dbReference type="OrthoDB" id="594739at2"/>
<dbReference type="EMBL" id="CP015093">
    <property type="protein sequence ID" value="APZ54501.1"/>
    <property type="molecule type" value="Genomic_DNA"/>
</dbReference>
<protein>
    <submittedName>
        <fullName evidence="1">Apolipoprotein D and lipocalin family protein</fullName>
    </submittedName>
</protein>
<accession>A0A1P8UYN7</accession>
<evidence type="ECO:0000313" key="1">
    <source>
        <dbReference type="EMBL" id="APZ54501.1"/>
    </source>
</evidence>
<dbReference type="SUPFAM" id="SSF50814">
    <property type="entry name" value="Lipocalins"/>
    <property type="match status" value="1"/>
</dbReference>
<gene>
    <name evidence="1" type="ORF">Ga0080574_TMP4167</name>
</gene>
<name>A0A1P8UYN7_9RHOB</name>
<keyword evidence="2" id="KW-1185">Reference proteome</keyword>
<evidence type="ECO:0000313" key="2">
    <source>
        <dbReference type="Proteomes" id="UP000187059"/>
    </source>
</evidence>
<dbReference type="STRING" id="1250539.Ga0080574_TMP4167"/>
<dbReference type="InterPro" id="IPR012674">
    <property type="entry name" value="Calycin"/>
</dbReference>
<proteinExistence type="predicted"/>
<dbReference type="Proteomes" id="UP000187059">
    <property type="component" value="Chromosome"/>
</dbReference>